<reference evidence="2 3" key="1">
    <citation type="journal article" date="2014" name="Nat. Genet.">
        <title>Genome sequence of the hot pepper provides insights into the evolution of pungency in Capsicum species.</title>
        <authorList>
            <person name="Kim S."/>
            <person name="Park M."/>
            <person name="Yeom S.I."/>
            <person name="Kim Y.M."/>
            <person name="Lee J.M."/>
            <person name="Lee H.A."/>
            <person name="Seo E."/>
            <person name="Choi J."/>
            <person name="Cheong K."/>
            <person name="Kim K.T."/>
            <person name="Jung K."/>
            <person name="Lee G.W."/>
            <person name="Oh S.K."/>
            <person name="Bae C."/>
            <person name="Kim S.B."/>
            <person name="Lee H.Y."/>
            <person name="Kim S.Y."/>
            <person name="Kim M.S."/>
            <person name="Kang B.C."/>
            <person name="Jo Y.D."/>
            <person name="Yang H.B."/>
            <person name="Jeong H.J."/>
            <person name="Kang W.H."/>
            <person name="Kwon J.K."/>
            <person name="Shin C."/>
            <person name="Lim J.Y."/>
            <person name="Park J.H."/>
            <person name="Huh J.H."/>
            <person name="Kim J.S."/>
            <person name="Kim B.D."/>
            <person name="Cohen O."/>
            <person name="Paran I."/>
            <person name="Suh M.C."/>
            <person name="Lee S.B."/>
            <person name="Kim Y.K."/>
            <person name="Shin Y."/>
            <person name="Noh S.J."/>
            <person name="Park J."/>
            <person name="Seo Y.S."/>
            <person name="Kwon S.Y."/>
            <person name="Kim H.A."/>
            <person name="Park J.M."/>
            <person name="Kim H.J."/>
            <person name="Choi S.B."/>
            <person name="Bosland P.W."/>
            <person name="Reeves G."/>
            <person name="Jo S.H."/>
            <person name="Lee B.W."/>
            <person name="Cho H.T."/>
            <person name="Choi H.S."/>
            <person name="Lee M.S."/>
            <person name="Yu Y."/>
            <person name="Do Choi Y."/>
            <person name="Park B.S."/>
            <person name="van Deynze A."/>
            <person name="Ashrafi H."/>
            <person name="Hill T."/>
            <person name="Kim W.T."/>
            <person name="Pai H.S."/>
            <person name="Ahn H.K."/>
            <person name="Yeam I."/>
            <person name="Giovannoni J.J."/>
            <person name="Rose J.K."/>
            <person name="Sorensen I."/>
            <person name="Lee S.J."/>
            <person name="Kim R.W."/>
            <person name="Choi I.Y."/>
            <person name="Choi B.S."/>
            <person name="Lim J.S."/>
            <person name="Lee Y.H."/>
            <person name="Choi D."/>
        </authorList>
    </citation>
    <scope>NUCLEOTIDE SEQUENCE [LARGE SCALE GENOMIC DNA]</scope>
    <source>
        <strain evidence="3">cv. CM334</strain>
    </source>
</reference>
<evidence type="ECO:0000313" key="3">
    <source>
        <dbReference type="Proteomes" id="UP000222542"/>
    </source>
</evidence>
<dbReference type="PROSITE" id="PS50174">
    <property type="entry name" value="G_PATCH"/>
    <property type="match status" value="1"/>
</dbReference>
<gene>
    <name evidence="2" type="ORF">T459_10480</name>
</gene>
<evidence type="ECO:0000259" key="1">
    <source>
        <dbReference type="PROSITE" id="PS50174"/>
    </source>
</evidence>
<dbReference type="EMBL" id="AYRZ02000003">
    <property type="protein sequence ID" value="PHT88374.1"/>
    <property type="molecule type" value="Genomic_DNA"/>
</dbReference>
<accession>A0A2G3A2B5</accession>
<dbReference type="Proteomes" id="UP000222542">
    <property type="component" value="Unassembled WGS sequence"/>
</dbReference>
<dbReference type="Pfam" id="PF01585">
    <property type="entry name" value="G-patch"/>
    <property type="match status" value="1"/>
</dbReference>
<keyword evidence="3" id="KW-1185">Reference proteome</keyword>
<reference evidence="2 3" key="2">
    <citation type="journal article" date="2017" name="Genome Biol.">
        <title>New reference genome sequences of hot pepper reveal the massive evolution of plant disease-resistance genes by retroduplication.</title>
        <authorList>
            <person name="Kim S."/>
            <person name="Park J."/>
            <person name="Yeom S.I."/>
            <person name="Kim Y.M."/>
            <person name="Seo E."/>
            <person name="Kim K.T."/>
            <person name="Kim M.S."/>
            <person name="Lee J.M."/>
            <person name="Cheong K."/>
            <person name="Shin H.S."/>
            <person name="Kim S.B."/>
            <person name="Han K."/>
            <person name="Lee J."/>
            <person name="Park M."/>
            <person name="Lee H.A."/>
            <person name="Lee H.Y."/>
            <person name="Lee Y."/>
            <person name="Oh S."/>
            <person name="Lee J.H."/>
            <person name="Choi E."/>
            <person name="Choi E."/>
            <person name="Lee S.E."/>
            <person name="Jeon J."/>
            <person name="Kim H."/>
            <person name="Choi G."/>
            <person name="Song H."/>
            <person name="Lee J."/>
            <person name="Lee S.C."/>
            <person name="Kwon J.K."/>
            <person name="Lee H.Y."/>
            <person name="Koo N."/>
            <person name="Hong Y."/>
            <person name="Kim R.W."/>
            <person name="Kang W.H."/>
            <person name="Huh J.H."/>
            <person name="Kang B.C."/>
            <person name="Yang T.J."/>
            <person name="Lee Y.H."/>
            <person name="Bennetzen J.L."/>
            <person name="Choi D."/>
        </authorList>
    </citation>
    <scope>NUCLEOTIDE SEQUENCE [LARGE SCALE GENOMIC DNA]</scope>
    <source>
        <strain evidence="3">cv. CM334</strain>
    </source>
</reference>
<feature type="domain" description="G-patch" evidence="1">
    <location>
        <begin position="1"/>
        <end position="44"/>
    </location>
</feature>
<comment type="caution">
    <text evidence="2">The sequence shown here is derived from an EMBL/GenBank/DDBJ whole genome shotgun (WGS) entry which is preliminary data.</text>
</comment>
<evidence type="ECO:0000313" key="2">
    <source>
        <dbReference type="EMBL" id="PHT88374.1"/>
    </source>
</evidence>
<sequence>MAASEMLKYGYHPKTGLGSRADGIVEPIQLKHQRGTTSLGYEPIFGGSCSNGFGVTVFMPAQVPVSGKMVDENIIEGIGNLFMVVIKGEPEIDFKKLTIHDVEPGEVLQNWTISPSLFRQESW</sequence>
<dbReference type="Gramene" id="PHT88374">
    <property type="protein sequence ID" value="PHT88374"/>
    <property type="gene ID" value="T459_10480"/>
</dbReference>
<dbReference type="GO" id="GO:0003676">
    <property type="term" value="F:nucleic acid binding"/>
    <property type="evidence" value="ECO:0007669"/>
    <property type="project" value="InterPro"/>
</dbReference>
<organism evidence="2 3">
    <name type="scientific">Capsicum annuum</name>
    <name type="common">Capsicum pepper</name>
    <dbReference type="NCBI Taxonomy" id="4072"/>
    <lineage>
        <taxon>Eukaryota</taxon>
        <taxon>Viridiplantae</taxon>
        <taxon>Streptophyta</taxon>
        <taxon>Embryophyta</taxon>
        <taxon>Tracheophyta</taxon>
        <taxon>Spermatophyta</taxon>
        <taxon>Magnoliopsida</taxon>
        <taxon>eudicotyledons</taxon>
        <taxon>Gunneridae</taxon>
        <taxon>Pentapetalae</taxon>
        <taxon>asterids</taxon>
        <taxon>lamiids</taxon>
        <taxon>Solanales</taxon>
        <taxon>Solanaceae</taxon>
        <taxon>Solanoideae</taxon>
        <taxon>Capsiceae</taxon>
        <taxon>Capsicum</taxon>
    </lineage>
</organism>
<protein>
    <recommendedName>
        <fullName evidence="1">G-patch domain-containing protein</fullName>
    </recommendedName>
</protein>
<dbReference type="InterPro" id="IPR000467">
    <property type="entry name" value="G_patch_dom"/>
</dbReference>
<proteinExistence type="predicted"/>
<name>A0A2G3A2B5_CAPAN</name>
<dbReference type="OMA" id="AMIEECY"/>
<dbReference type="AlphaFoldDB" id="A0A2G3A2B5"/>